<dbReference type="PANTHER" id="PTHR22937:SF212">
    <property type="entry name" value="RING-TYPE E3 UBIQUITIN TRANSFERASE"/>
    <property type="match status" value="1"/>
</dbReference>
<keyword evidence="5 8" id="KW-0863">Zinc-finger</keyword>
<dbReference type="InterPro" id="IPR013083">
    <property type="entry name" value="Znf_RING/FYVE/PHD"/>
</dbReference>
<keyword evidence="11" id="KW-1185">Reference proteome</keyword>
<dbReference type="GeneID" id="115746288"/>
<evidence type="ECO:0000313" key="12">
    <source>
        <dbReference type="RefSeq" id="XP_030537850.2"/>
    </source>
</evidence>
<feature type="compositionally biased region" description="Polar residues" evidence="9">
    <location>
        <begin position="32"/>
        <end position="51"/>
    </location>
</feature>
<dbReference type="Gene3D" id="3.30.40.10">
    <property type="entry name" value="Zinc/RING finger domain, C3HC4 (zinc finger)"/>
    <property type="match status" value="1"/>
</dbReference>
<evidence type="ECO:0000256" key="2">
    <source>
        <dbReference type="ARBA" id="ARBA00012483"/>
    </source>
</evidence>
<evidence type="ECO:0000256" key="4">
    <source>
        <dbReference type="ARBA" id="ARBA00022723"/>
    </source>
</evidence>
<dbReference type="AlphaFoldDB" id="A0A8B8PSV5"/>
<dbReference type="Pfam" id="PF13639">
    <property type="entry name" value="zf-RING_2"/>
    <property type="match status" value="1"/>
</dbReference>
<feature type="region of interest" description="Disordered" evidence="9">
    <location>
        <begin position="440"/>
        <end position="490"/>
    </location>
</feature>
<evidence type="ECO:0000313" key="13">
    <source>
        <dbReference type="RefSeq" id="XP_048129641.1"/>
    </source>
</evidence>
<dbReference type="RefSeq" id="XP_048129641.1">
    <property type="nucleotide sequence ID" value="XM_048273684.1"/>
</dbReference>
<feature type="compositionally biased region" description="Low complexity" evidence="9">
    <location>
        <begin position="21"/>
        <end position="31"/>
    </location>
</feature>
<feature type="compositionally biased region" description="Polar residues" evidence="9">
    <location>
        <begin position="294"/>
        <end position="308"/>
    </location>
</feature>
<keyword evidence="6" id="KW-0833">Ubl conjugation pathway</keyword>
<feature type="compositionally biased region" description="Low complexity" evidence="9">
    <location>
        <begin position="465"/>
        <end position="479"/>
    </location>
</feature>
<evidence type="ECO:0000256" key="6">
    <source>
        <dbReference type="ARBA" id="ARBA00022786"/>
    </source>
</evidence>
<evidence type="ECO:0000256" key="9">
    <source>
        <dbReference type="SAM" id="MobiDB-lite"/>
    </source>
</evidence>
<feature type="compositionally biased region" description="Polar residues" evidence="9">
    <location>
        <begin position="453"/>
        <end position="464"/>
    </location>
</feature>
<dbReference type="Proteomes" id="UP000827889">
    <property type="component" value="Chromosome 2"/>
</dbReference>
<feature type="region of interest" description="Disordered" evidence="9">
    <location>
        <begin position="1"/>
        <end position="62"/>
    </location>
</feature>
<dbReference type="SUPFAM" id="SSF57850">
    <property type="entry name" value="RING/U-box"/>
    <property type="match status" value="1"/>
</dbReference>
<evidence type="ECO:0000256" key="8">
    <source>
        <dbReference type="PROSITE-ProRule" id="PRU00175"/>
    </source>
</evidence>
<feature type="domain" description="RING-type" evidence="10">
    <location>
        <begin position="670"/>
        <end position="711"/>
    </location>
</feature>
<proteinExistence type="predicted"/>
<keyword evidence="3" id="KW-0808">Transferase</keyword>
<reference evidence="11 12" key="1">
    <citation type="submission" date="2025-05" db="UniProtKB">
        <authorList>
            <consortium name="RefSeq"/>
        </authorList>
    </citation>
    <scope>NUCLEOTIDE SEQUENCE [LARGE SCALE GENOMIC DNA]</scope>
    <source>
        <tissue evidence="12 13">Leaf</tissue>
    </source>
</reference>
<sequence length="717" mass="77479">MQGQRSAISSLPEALDIDLPSSSSSSSSSSSNGMNSHQLCWNTTHSSSEGQISRGMVPPSDQMAFLNSVNHERQNLLGSSIPERGSSSSFHEVGSSEWKEEHGWLSSAGFSGGSGPLIEDHQRSANNRRFLLDDVSVNPLMIQSSRSSWIGQNLNLNAGHGSDSSFSESPSLYSLTGLNGQQLPPAGCSDPFMIPPGHGKCIVGENDGGQGGSLDIRHIPCKRKSLEGHVGQSSIGESPHFLEVEETSAQHATSAHSNISTNSNMSHVSEQADPRLGSSVSHVTGIVSHGPPYTSVSESAETSQRSSRLRINSSMHNCPNSSIIHPMGGALSNSNVLSTSQSSRLISVDHSLDLPLAPGSSNVNVQDQPDMLDLPSWPYPEQSIRWSRGSITRPGTSSSSAFSRNRGDELQEASLGRFSRNIGRHPMYLPASELRTLVQGPVSGDIPGGSSAIPRSTTYTTQAGSSTSVPQSSQPNSVPHRSRHSQYPRRLSEYVRRSLLASIGSETDHSSHSSDVSGHSAFSQDVVLSSGSRNQGHRRSFPRSAPWMERHGDALGIPYSVRTLAAASEGRRRLVSEIRSVLDHMHQGEGLRLEDVMILDQSVFLGVADIHDRHGDMRLDVDNMSYEELLALEERIGNVSTGLSEEAVLARMKQRKYTVLVCMDVEAEACCICQELYNEGEGVGTLECGHDFHTDCIKQWLMHKNLCPICKMTGLTM</sequence>
<protein>
    <recommendedName>
        <fullName evidence="2">RING-type E3 ubiquitin transferase</fullName>
        <ecNumber evidence="2">2.3.2.27</ecNumber>
    </recommendedName>
</protein>
<dbReference type="GO" id="GO:0043161">
    <property type="term" value="P:proteasome-mediated ubiquitin-dependent protein catabolic process"/>
    <property type="evidence" value="ECO:0007669"/>
    <property type="project" value="UniProtKB-ARBA"/>
</dbReference>
<dbReference type="InterPro" id="IPR001841">
    <property type="entry name" value="Znf_RING"/>
</dbReference>
<keyword evidence="4" id="KW-0479">Metal-binding</keyword>
<evidence type="ECO:0000256" key="5">
    <source>
        <dbReference type="ARBA" id="ARBA00022771"/>
    </source>
</evidence>
<dbReference type="GO" id="GO:0061630">
    <property type="term" value="F:ubiquitin protein ligase activity"/>
    <property type="evidence" value="ECO:0007669"/>
    <property type="project" value="UniProtKB-EC"/>
</dbReference>
<keyword evidence="7" id="KW-0862">Zinc</keyword>
<evidence type="ECO:0000259" key="10">
    <source>
        <dbReference type="PROSITE" id="PS50089"/>
    </source>
</evidence>
<evidence type="ECO:0000256" key="1">
    <source>
        <dbReference type="ARBA" id="ARBA00000900"/>
    </source>
</evidence>
<gene>
    <name evidence="12 13" type="primary">LOC115746288</name>
</gene>
<feature type="region of interest" description="Disordered" evidence="9">
    <location>
        <begin position="253"/>
        <end position="308"/>
    </location>
</feature>
<dbReference type="RefSeq" id="XP_030537850.2">
    <property type="nucleotide sequence ID" value="XM_030681990.2"/>
</dbReference>
<dbReference type="KEGG" id="rarg:115746288"/>
<name>A0A8B8PSV5_9MYRT</name>
<feature type="compositionally biased region" description="Polar residues" evidence="9">
    <location>
        <begin position="389"/>
        <end position="403"/>
    </location>
</feature>
<dbReference type="PROSITE" id="PS50089">
    <property type="entry name" value="ZF_RING_2"/>
    <property type="match status" value="1"/>
</dbReference>
<dbReference type="GO" id="GO:0008270">
    <property type="term" value="F:zinc ion binding"/>
    <property type="evidence" value="ECO:0007669"/>
    <property type="project" value="UniProtKB-KW"/>
</dbReference>
<feature type="region of interest" description="Disordered" evidence="9">
    <location>
        <begin position="388"/>
        <end position="408"/>
    </location>
</feature>
<accession>A0A8B8PSV5</accession>
<evidence type="ECO:0000256" key="3">
    <source>
        <dbReference type="ARBA" id="ARBA00022679"/>
    </source>
</evidence>
<evidence type="ECO:0000256" key="7">
    <source>
        <dbReference type="ARBA" id="ARBA00022833"/>
    </source>
</evidence>
<comment type="catalytic activity">
    <reaction evidence="1">
        <text>S-ubiquitinyl-[E2 ubiquitin-conjugating enzyme]-L-cysteine + [acceptor protein]-L-lysine = [E2 ubiquitin-conjugating enzyme]-L-cysteine + N(6)-ubiquitinyl-[acceptor protein]-L-lysine.</text>
        <dbReference type="EC" id="2.3.2.27"/>
    </reaction>
</comment>
<dbReference type="EC" id="2.3.2.27" evidence="2"/>
<dbReference type="SMART" id="SM00184">
    <property type="entry name" value="RING"/>
    <property type="match status" value="1"/>
</dbReference>
<dbReference type="GO" id="GO:0010228">
    <property type="term" value="P:vegetative to reproductive phase transition of meristem"/>
    <property type="evidence" value="ECO:0007669"/>
    <property type="project" value="UniProtKB-ARBA"/>
</dbReference>
<dbReference type="PANTHER" id="PTHR22937">
    <property type="entry name" value="E3 UBIQUITIN-PROTEIN LIGASE RNF165"/>
    <property type="match status" value="1"/>
</dbReference>
<dbReference type="InterPro" id="IPR045191">
    <property type="entry name" value="MBR1/2-like"/>
</dbReference>
<organism evidence="11 12">
    <name type="scientific">Rhodamnia argentea</name>
    <dbReference type="NCBI Taxonomy" id="178133"/>
    <lineage>
        <taxon>Eukaryota</taxon>
        <taxon>Viridiplantae</taxon>
        <taxon>Streptophyta</taxon>
        <taxon>Embryophyta</taxon>
        <taxon>Tracheophyta</taxon>
        <taxon>Spermatophyta</taxon>
        <taxon>Magnoliopsida</taxon>
        <taxon>eudicotyledons</taxon>
        <taxon>Gunneridae</taxon>
        <taxon>Pentapetalae</taxon>
        <taxon>rosids</taxon>
        <taxon>malvids</taxon>
        <taxon>Myrtales</taxon>
        <taxon>Myrtaceae</taxon>
        <taxon>Myrtoideae</taxon>
        <taxon>Myrteae</taxon>
        <taxon>Australasian group</taxon>
        <taxon>Rhodamnia</taxon>
    </lineage>
</organism>
<feature type="compositionally biased region" description="Polar residues" evidence="9">
    <location>
        <begin position="253"/>
        <end position="269"/>
    </location>
</feature>
<evidence type="ECO:0000313" key="11">
    <source>
        <dbReference type="Proteomes" id="UP000827889"/>
    </source>
</evidence>